<evidence type="ECO:0008006" key="4">
    <source>
        <dbReference type="Google" id="ProtNLM"/>
    </source>
</evidence>
<organism evidence="2 3">
    <name type="scientific">Leptosia nina</name>
    <dbReference type="NCBI Taxonomy" id="320188"/>
    <lineage>
        <taxon>Eukaryota</taxon>
        <taxon>Metazoa</taxon>
        <taxon>Ecdysozoa</taxon>
        <taxon>Arthropoda</taxon>
        <taxon>Hexapoda</taxon>
        <taxon>Insecta</taxon>
        <taxon>Pterygota</taxon>
        <taxon>Neoptera</taxon>
        <taxon>Endopterygota</taxon>
        <taxon>Lepidoptera</taxon>
        <taxon>Glossata</taxon>
        <taxon>Ditrysia</taxon>
        <taxon>Papilionoidea</taxon>
        <taxon>Pieridae</taxon>
        <taxon>Pierinae</taxon>
        <taxon>Leptosia</taxon>
    </lineage>
</organism>
<comment type="caution">
    <text evidence="2">The sequence shown here is derived from an EMBL/GenBank/DDBJ whole genome shotgun (WGS) entry which is preliminary data.</text>
</comment>
<protein>
    <recommendedName>
        <fullName evidence="4">RNA polymerase I-specific transcription initiation factor RRN3</fullName>
    </recommendedName>
</protein>
<dbReference type="EMBL" id="CAVLEF010000006">
    <property type="protein sequence ID" value="CAK1545141.1"/>
    <property type="molecule type" value="Genomic_DNA"/>
</dbReference>
<accession>A0AAV1J9P0</accession>
<proteinExistence type="inferred from homology"/>
<dbReference type="AlphaFoldDB" id="A0AAV1J9P0"/>
<dbReference type="GO" id="GO:0001042">
    <property type="term" value="F:RNA polymerase I core binding"/>
    <property type="evidence" value="ECO:0007669"/>
    <property type="project" value="TreeGrafter"/>
</dbReference>
<dbReference type="GO" id="GO:0001181">
    <property type="term" value="F:RNA polymerase I general transcription initiation factor activity"/>
    <property type="evidence" value="ECO:0007669"/>
    <property type="project" value="InterPro"/>
</dbReference>
<dbReference type="Pfam" id="PF05327">
    <property type="entry name" value="RRN3"/>
    <property type="match status" value="1"/>
</dbReference>
<name>A0AAV1J9P0_9NEOP</name>
<dbReference type="PANTHER" id="PTHR12790">
    <property type="entry name" value="TRANSCRIPTION INITIATION FACTOR IA RRN3"/>
    <property type="match status" value="1"/>
</dbReference>
<reference evidence="2 3" key="1">
    <citation type="submission" date="2023-11" db="EMBL/GenBank/DDBJ databases">
        <authorList>
            <person name="Okamura Y."/>
        </authorList>
    </citation>
    <scope>NUCLEOTIDE SEQUENCE [LARGE SCALE GENOMIC DNA]</scope>
</reference>
<comment type="similarity">
    <text evidence="1">Belongs to the RRN3 family.</text>
</comment>
<dbReference type="InterPro" id="IPR007991">
    <property type="entry name" value="RNA_pol_I_trans_ini_fac_RRN3"/>
</dbReference>
<dbReference type="Proteomes" id="UP001497472">
    <property type="component" value="Unassembled WGS sequence"/>
</dbReference>
<sequence length="540" mass="62802">MRKTLDRQAAVSRMKVSFKKKQIEQVIVDYANDGKYGPYNELLNLLKDKQISDRNFKILFEDCLSCVVYFKNDWKLFVELLCGIEWINRGPELVDVYSKFIINLVVTHTYHCQKVMTALVNLFKDEGEKWDDQPSDDQLRQWSHIHSLIAQIVSLIPMSSNILMPTVMENFPYYKAGSYANRAYIHNLIWITRYIPALKEQIMYTIIHRMIEMDVNIVDGKDKTAQKIDNANEETSETLDYCMLEVLKWLEDERETVLLIFCNVFERIILRTYGIRYVQFLLLYTISINQQCADRIFTNLWTITAGIHGVGPGALTTRKTAISHLAGLLARCKRIPNSRLVHYLKTMSDWCHGYIIATQETSSHDNTKVHSVFHAVCHAIFYLVAFKHNHLFRNKEGFNFIESLNLARLVTCPLNPLRTCPPQVTRAFSSVTRSHQVVYCQAIIEKNARYSIHNSVEYDEWFPYDPYTLPKSGKTIWPLCIEYSDWLKEGDDDTQYSSRKRKLDEDDDFLQVAPTPRQRLSSSLSNCITPGFKSSETIVM</sequence>
<dbReference type="GO" id="GO:0005634">
    <property type="term" value="C:nucleus"/>
    <property type="evidence" value="ECO:0007669"/>
    <property type="project" value="TreeGrafter"/>
</dbReference>
<evidence type="ECO:0000313" key="2">
    <source>
        <dbReference type="EMBL" id="CAK1545141.1"/>
    </source>
</evidence>
<dbReference type="GO" id="GO:0006361">
    <property type="term" value="P:transcription initiation at RNA polymerase I promoter"/>
    <property type="evidence" value="ECO:0007669"/>
    <property type="project" value="InterPro"/>
</dbReference>
<evidence type="ECO:0000313" key="3">
    <source>
        <dbReference type="Proteomes" id="UP001497472"/>
    </source>
</evidence>
<evidence type="ECO:0000256" key="1">
    <source>
        <dbReference type="ARBA" id="ARBA00010098"/>
    </source>
</evidence>
<dbReference type="PANTHER" id="PTHR12790:SF0">
    <property type="entry name" value="RNA POLYMERASE I-SPECIFIC TRANSCRIPTION INITIATION FACTOR RRN3-RELATED"/>
    <property type="match status" value="1"/>
</dbReference>
<gene>
    <name evidence="2" type="ORF">LNINA_LOCUS4826</name>
</gene>
<keyword evidence="3" id="KW-1185">Reference proteome</keyword>